<sequence>MQGSVSPLTQFIQGGSGFIIPVYQRNYDWKITNCKQLFDDLIQVAKENRRQHFFGSVVTKPGDGYGESIIIDGQQRLTTSSLLLLAMSRHLEEVEASGTLTSEKLKSYFLLNDFKPSGENYKLVPIKRDFEAYKQLFSPNGEVIPASNITINYQYFYDRIQKEEISIDELFQSVQKLEIMVINLNSPDDDPQLIFESLNSTGLDLTDADKVRNFLLMGETQENQQHYFQYFWEPIERKTNFDVSDFIRQYLTIKLKRIPSISKVYFEFKEYVTKSEIDKERLFKELYDYAEFYQQMKECNTTSLEANKILFRLNYLEISVLTPYLMRVLKRFSDDELSVKELVSILSVVEVFVARRLITKIPTAGLNMIMATLDRDIEKYSKLDNDYVEVLKYVLISKQASGRLPSNEEVEEAIRTQNFYGIKSNVRTYLFERLENKDSQENIDVYNGIETGTFSIEHIMPQTLSNGWKEYLGSQSEEIHETWLNRISNLTLTAYNSKYSNRSFEEKKNMEKGFKDSGFRLNQYVNTLDCWNESSLKERTKVIENEVLKIWPYPETFFVPQSPDNQLIPFDSSENYTGLSLKAYEFLDSGRISEKLWKNMYLAVIEKLFKSDPSIIFDLVLSDAKSGLAAQFYASDTIDESSKIAEGVYCYSGLSNYRKMFYLKQLLDLYKIDESQLSFETVKNEKK</sequence>
<accession>A0A2W3Z2R1</accession>
<dbReference type="InterPro" id="IPR004919">
    <property type="entry name" value="GmrSD_N"/>
</dbReference>
<feature type="domain" description="GmrSD restriction endonucleases N-terminal" evidence="1">
    <location>
        <begin position="11"/>
        <end position="216"/>
    </location>
</feature>
<keyword evidence="4" id="KW-1185">Reference proteome</keyword>
<dbReference type="Proteomes" id="UP000249828">
    <property type="component" value="Unassembled WGS sequence"/>
</dbReference>
<dbReference type="PANTHER" id="PTHR35149">
    <property type="entry name" value="SLL5132 PROTEIN"/>
    <property type="match status" value="1"/>
</dbReference>
<dbReference type="EMBL" id="PIEU01000055">
    <property type="protein sequence ID" value="PZL74241.1"/>
    <property type="molecule type" value="Genomic_DNA"/>
</dbReference>
<evidence type="ECO:0000259" key="2">
    <source>
        <dbReference type="Pfam" id="PF07510"/>
    </source>
</evidence>
<reference evidence="3 4" key="1">
    <citation type="submission" date="2017-11" db="EMBL/GenBank/DDBJ databases">
        <title>Draft genome sequence of Enterococcus plantarum TRW2 strain isolated from lettuce.</title>
        <authorList>
            <person name="Kim E.B."/>
            <person name="Marco M.L."/>
            <person name="Williams T.R."/>
            <person name="You I.H."/>
        </authorList>
    </citation>
    <scope>NUCLEOTIDE SEQUENCE [LARGE SCALE GENOMIC DNA]</scope>
    <source>
        <strain evidence="3 4">TRW2</strain>
    </source>
</reference>
<organism evidence="3 4">
    <name type="scientific">Enterococcus plantarum</name>
    <dbReference type="NCBI Taxonomy" id="1077675"/>
    <lineage>
        <taxon>Bacteria</taxon>
        <taxon>Bacillati</taxon>
        <taxon>Bacillota</taxon>
        <taxon>Bacilli</taxon>
        <taxon>Lactobacillales</taxon>
        <taxon>Enterococcaceae</taxon>
        <taxon>Enterococcus</taxon>
    </lineage>
</organism>
<dbReference type="InterPro" id="IPR011089">
    <property type="entry name" value="GmrSD_C"/>
</dbReference>
<dbReference type="AlphaFoldDB" id="A0A2W3Z2R1"/>
<feature type="domain" description="GmrSD restriction endonucleases C-terminal" evidence="2">
    <location>
        <begin position="405"/>
        <end position="541"/>
    </location>
</feature>
<dbReference type="Pfam" id="PF07510">
    <property type="entry name" value="GmrSD_C"/>
    <property type="match status" value="1"/>
</dbReference>
<dbReference type="Pfam" id="PF03235">
    <property type="entry name" value="GmrSD_N"/>
    <property type="match status" value="1"/>
</dbReference>
<dbReference type="PANTHER" id="PTHR35149:SF2">
    <property type="entry name" value="DUF262 DOMAIN-CONTAINING PROTEIN"/>
    <property type="match status" value="1"/>
</dbReference>
<evidence type="ECO:0000259" key="1">
    <source>
        <dbReference type="Pfam" id="PF03235"/>
    </source>
</evidence>
<evidence type="ECO:0000313" key="4">
    <source>
        <dbReference type="Proteomes" id="UP000249828"/>
    </source>
</evidence>
<evidence type="ECO:0000313" key="3">
    <source>
        <dbReference type="EMBL" id="PZL74241.1"/>
    </source>
</evidence>
<gene>
    <name evidence="3" type="ORF">CI088_07260</name>
</gene>
<comment type="caution">
    <text evidence="3">The sequence shown here is derived from an EMBL/GenBank/DDBJ whole genome shotgun (WGS) entry which is preliminary data.</text>
</comment>
<protein>
    <submittedName>
        <fullName evidence="3">DUF262 domain-containing protein</fullName>
    </submittedName>
</protein>
<proteinExistence type="predicted"/>
<dbReference type="RefSeq" id="WP_111247695.1">
    <property type="nucleotide sequence ID" value="NZ_PIEU01000055.1"/>
</dbReference>
<name>A0A2W3Z2R1_9ENTE</name>